<dbReference type="KEGG" id="ccos:Pan44_22210"/>
<sequence length="252" mass="28165">MTAMLRIESADMFYLVYPSWLSVGLPWQDIERAAASSESTKRFTRVGTHIEAEAWSGTLGGGIVRIPCEMGPQLSSLLRVGIDTGHRSNPGLVDPVVGDAHTLRTHVLRMYAIPSPSIIRPRHVEYRCPVSPEHCSAAGENVYWLMTFPRGTKKVPSGDVMSSIGVPFGLHMEPVTPPAALNTEVDAWCSDHYDRHWFGVVGASRDLMWNYAVAVYCGLSLAATYRRLQAIHVVAQFENPFNCRCRWNERHR</sequence>
<gene>
    <name evidence="1" type="ORF">Pan44_22210</name>
</gene>
<organism evidence="1 2">
    <name type="scientific">Caulifigura coniformis</name>
    <dbReference type="NCBI Taxonomy" id="2527983"/>
    <lineage>
        <taxon>Bacteria</taxon>
        <taxon>Pseudomonadati</taxon>
        <taxon>Planctomycetota</taxon>
        <taxon>Planctomycetia</taxon>
        <taxon>Planctomycetales</taxon>
        <taxon>Planctomycetaceae</taxon>
        <taxon>Caulifigura</taxon>
    </lineage>
</organism>
<name>A0A517SDI6_9PLAN</name>
<protein>
    <submittedName>
        <fullName evidence="1">Uncharacterized protein</fullName>
    </submittedName>
</protein>
<dbReference type="InParanoid" id="A0A517SDI6"/>
<evidence type="ECO:0000313" key="1">
    <source>
        <dbReference type="EMBL" id="QDT54194.1"/>
    </source>
</evidence>
<evidence type="ECO:0000313" key="2">
    <source>
        <dbReference type="Proteomes" id="UP000315700"/>
    </source>
</evidence>
<dbReference type="Proteomes" id="UP000315700">
    <property type="component" value="Chromosome"/>
</dbReference>
<keyword evidence="2" id="KW-1185">Reference proteome</keyword>
<proteinExistence type="predicted"/>
<dbReference type="AlphaFoldDB" id="A0A517SDI6"/>
<reference evidence="1 2" key="1">
    <citation type="submission" date="2019-02" db="EMBL/GenBank/DDBJ databases">
        <title>Deep-cultivation of Planctomycetes and their phenomic and genomic characterization uncovers novel biology.</title>
        <authorList>
            <person name="Wiegand S."/>
            <person name="Jogler M."/>
            <person name="Boedeker C."/>
            <person name="Pinto D."/>
            <person name="Vollmers J."/>
            <person name="Rivas-Marin E."/>
            <person name="Kohn T."/>
            <person name="Peeters S.H."/>
            <person name="Heuer A."/>
            <person name="Rast P."/>
            <person name="Oberbeckmann S."/>
            <person name="Bunk B."/>
            <person name="Jeske O."/>
            <person name="Meyerdierks A."/>
            <person name="Storesund J.E."/>
            <person name="Kallscheuer N."/>
            <person name="Luecker S."/>
            <person name="Lage O.M."/>
            <person name="Pohl T."/>
            <person name="Merkel B.J."/>
            <person name="Hornburger P."/>
            <person name="Mueller R.-W."/>
            <person name="Bruemmer F."/>
            <person name="Labrenz M."/>
            <person name="Spormann A.M."/>
            <person name="Op den Camp H."/>
            <person name="Overmann J."/>
            <person name="Amann R."/>
            <person name="Jetten M.S.M."/>
            <person name="Mascher T."/>
            <person name="Medema M.H."/>
            <person name="Devos D.P."/>
            <person name="Kaster A.-K."/>
            <person name="Ovreas L."/>
            <person name="Rohde M."/>
            <person name="Galperin M.Y."/>
            <person name="Jogler C."/>
        </authorList>
    </citation>
    <scope>NUCLEOTIDE SEQUENCE [LARGE SCALE GENOMIC DNA]</scope>
    <source>
        <strain evidence="1 2">Pan44</strain>
    </source>
</reference>
<dbReference type="EMBL" id="CP036271">
    <property type="protein sequence ID" value="QDT54194.1"/>
    <property type="molecule type" value="Genomic_DNA"/>
</dbReference>
<accession>A0A517SDI6</accession>